<sequence>MKLSLALGLVGLTSATATAAAAAAEAQASPAERYLADLAATLGLRSDLTPAAPLLADRSQLEALEAHNPLDKRIVGSITCTPYKTGVLKAKSRDGTLANAHFSHRNHGVPNYDGGSSSSSSSKPSQIGVLATSVGDLHPTLPEASFTFSTCNGTFMGTAPSKGAFNGSPATTFTYGHLSPAGAVGERCVRAYALGVLDKPQHIVQGPCSRSDDSSQLFQWWELVEVPSKTTGKTTLYLQFVGVSTNPSISEGDFPGTYALVKRSSTVGKGHDAVDATWVGVDYLSPGHAVTNPYQLVLA</sequence>
<evidence type="ECO:0000313" key="4">
    <source>
        <dbReference type="Proteomes" id="UP001176521"/>
    </source>
</evidence>
<gene>
    <name evidence="3" type="ORF">OC842_003177</name>
</gene>
<feature type="chain" id="PRO_5042919831" evidence="2">
    <location>
        <begin position="16"/>
        <end position="299"/>
    </location>
</feature>
<protein>
    <submittedName>
        <fullName evidence="3">Uncharacterized protein</fullName>
    </submittedName>
</protein>
<evidence type="ECO:0000313" key="3">
    <source>
        <dbReference type="EMBL" id="KAK0532833.1"/>
    </source>
</evidence>
<feature type="region of interest" description="Disordered" evidence="1">
    <location>
        <begin position="101"/>
        <end position="126"/>
    </location>
</feature>
<dbReference type="AlphaFoldDB" id="A0AAN6GBY8"/>
<name>A0AAN6GBY8_9BASI</name>
<accession>A0AAN6GBY8</accession>
<evidence type="ECO:0000256" key="2">
    <source>
        <dbReference type="SAM" id="SignalP"/>
    </source>
</evidence>
<organism evidence="3 4">
    <name type="scientific">Tilletia horrida</name>
    <dbReference type="NCBI Taxonomy" id="155126"/>
    <lineage>
        <taxon>Eukaryota</taxon>
        <taxon>Fungi</taxon>
        <taxon>Dikarya</taxon>
        <taxon>Basidiomycota</taxon>
        <taxon>Ustilaginomycotina</taxon>
        <taxon>Exobasidiomycetes</taxon>
        <taxon>Tilletiales</taxon>
        <taxon>Tilletiaceae</taxon>
        <taxon>Tilletia</taxon>
    </lineage>
</organism>
<feature type="signal peptide" evidence="2">
    <location>
        <begin position="1"/>
        <end position="15"/>
    </location>
</feature>
<proteinExistence type="predicted"/>
<comment type="caution">
    <text evidence="3">The sequence shown here is derived from an EMBL/GenBank/DDBJ whole genome shotgun (WGS) entry which is preliminary data.</text>
</comment>
<evidence type="ECO:0000256" key="1">
    <source>
        <dbReference type="SAM" id="MobiDB-lite"/>
    </source>
</evidence>
<dbReference type="Proteomes" id="UP001176521">
    <property type="component" value="Unassembled WGS sequence"/>
</dbReference>
<keyword evidence="2" id="KW-0732">Signal</keyword>
<dbReference type="EMBL" id="JAPDMQ010000151">
    <property type="protein sequence ID" value="KAK0532833.1"/>
    <property type="molecule type" value="Genomic_DNA"/>
</dbReference>
<reference evidence="3" key="1">
    <citation type="journal article" date="2023" name="PhytoFront">
        <title>Draft Genome Resources of Seven Strains of Tilletia horrida, Causal Agent of Kernel Smut of Rice.</title>
        <authorList>
            <person name="Khanal S."/>
            <person name="Antony Babu S."/>
            <person name="Zhou X.G."/>
        </authorList>
    </citation>
    <scope>NUCLEOTIDE SEQUENCE</scope>
    <source>
        <strain evidence="3">TX3</strain>
    </source>
</reference>
<keyword evidence="4" id="KW-1185">Reference proteome</keyword>